<evidence type="ECO:0000256" key="2">
    <source>
        <dbReference type="ARBA" id="ARBA00022771"/>
    </source>
</evidence>
<dbReference type="PROSITE" id="PS51203">
    <property type="entry name" value="CS"/>
    <property type="match status" value="1"/>
</dbReference>
<evidence type="ECO:0000313" key="8">
    <source>
        <dbReference type="Proteomes" id="UP000232323"/>
    </source>
</evidence>
<keyword evidence="2 4" id="KW-0863">Zinc-finger</keyword>
<evidence type="ECO:0008006" key="9">
    <source>
        <dbReference type="Google" id="ProtNLM"/>
    </source>
</evidence>
<dbReference type="Proteomes" id="UP000232323">
    <property type="component" value="Unassembled WGS sequence"/>
</dbReference>
<protein>
    <recommendedName>
        <fullName evidence="9">MYND-type domain-containing protein</fullName>
    </recommendedName>
</protein>
<keyword evidence="1" id="KW-0479">Metal-binding</keyword>
<evidence type="ECO:0000256" key="4">
    <source>
        <dbReference type="PROSITE-ProRule" id="PRU00134"/>
    </source>
</evidence>
<comment type="caution">
    <text evidence="7">The sequence shown here is derived from an EMBL/GenBank/DDBJ whole genome shotgun (WGS) entry which is preliminary data.</text>
</comment>
<reference evidence="7 8" key="1">
    <citation type="submission" date="2017-08" db="EMBL/GenBank/DDBJ databases">
        <title>Acidophilic green algal genome provides insights into adaptation to an acidic environment.</title>
        <authorList>
            <person name="Hirooka S."/>
            <person name="Hirose Y."/>
            <person name="Kanesaki Y."/>
            <person name="Higuchi S."/>
            <person name="Fujiwara T."/>
            <person name="Onuma R."/>
            <person name="Era A."/>
            <person name="Ohbayashi R."/>
            <person name="Uzuka A."/>
            <person name="Nozaki H."/>
            <person name="Yoshikawa H."/>
            <person name="Miyagishima S.Y."/>
        </authorList>
    </citation>
    <scope>NUCLEOTIDE SEQUENCE [LARGE SCALE GENOMIC DNA]</scope>
    <source>
        <strain evidence="7 8">NIES-2499</strain>
    </source>
</reference>
<proteinExistence type="predicted"/>
<sequence>MDSEEGKECANCGASDNLLRCGRCRNEWFCSNLCQKSYWPFHRDFCKRNEFADAVEESEPKFAKWMRDHKKLAVLKDDEVERLERVSKAACSVYSRQDIMESMYGRVDPKPLAPSYSVEQKLAMEARQRQEEQQALQMLLLDGNKEWASILIPEGLGLECARYKWRQSQSHVELFCQVPRGVAGKKVKVVLERKHLSVYLGADPGLWWIHGDLHQEILPRQSTWIVADGVLHVTMLKKYRKGHYNPDGGTNADTWWRSLMSRAGSTEIIPLSHPPTRYYWTEYDEDDLLYKPDNSK</sequence>
<dbReference type="GO" id="GO:0006457">
    <property type="term" value="P:protein folding"/>
    <property type="evidence" value="ECO:0007669"/>
    <property type="project" value="TreeGrafter"/>
</dbReference>
<organism evidence="7 8">
    <name type="scientific">Chlamydomonas eustigma</name>
    <dbReference type="NCBI Taxonomy" id="1157962"/>
    <lineage>
        <taxon>Eukaryota</taxon>
        <taxon>Viridiplantae</taxon>
        <taxon>Chlorophyta</taxon>
        <taxon>core chlorophytes</taxon>
        <taxon>Chlorophyceae</taxon>
        <taxon>CS clade</taxon>
        <taxon>Chlamydomonadales</taxon>
        <taxon>Chlamydomonadaceae</taxon>
        <taxon>Chlamydomonas</taxon>
    </lineage>
</organism>
<dbReference type="InterPro" id="IPR002893">
    <property type="entry name" value="Znf_MYND"/>
</dbReference>
<dbReference type="EMBL" id="BEGY01000010">
    <property type="protein sequence ID" value="GAX75012.1"/>
    <property type="molecule type" value="Genomic_DNA"/>
</dbReference>
<name>A0A250WWL7_9CHLO</name>
<gene>
    <name evidence="7" type="ORF">CEUSTIGMA_g2458.t1</name>
</gene>
<accession>A0A250WWL7</accession>
<keyword evidence="8" id="KW-1185">Reference proteome</keyword>
<keyword evidence="3" id="KW-0862">Zinc</keyword>
<dbReference type="SUPFAM" id="SSF144232">
    <property type="entry name" value="HIT/MYND zinc finger-like"/>
    <property type="match status" value="1"/>
</dbReference>
<feature type="domain" description="CS" evidence="6">
    <location>
        <begin position="158"/>
        <end position="260"/>
    </location>
</feature>
<dbReference type="Gene3D" id="6.10.140.2220">
    <property type="match status" value="1"/>
</dbReference>
<dbReference type="Pfam" id="PF01753">
    <property type="entry name" value="zf-MYND"/>
    <property type="match status" value="1"/>
</dbReference>
<evidence type="ECO:0000256" key="1">
    <source>
        <dbReference type="ARBA" id="ARBA00022723"/>
    </source>
</evidence>
<dbReference type="SUPFAM" id="SSF49764">
    <property type="entry name" value="HSP20-like chaperones"/>
    <property type="match status" value="1"/>
</dbReference>
<dbReference type="Gene3D" id="2.60.40.790">
    <property type="match status" value="1"/>
</dbReference>
<dbReference type="InterPro" id="IPR008978">
    <property type="entry name" value="HSP20-like_chaperone"/>
</dbReference>
<dbReference type="OrthoDB" id="416217at2759"/>
<dbReference type="AlphaFoldDB" id="A0A250WWL7"/>
<evidence type="ECO:0000256" key="3">
    <source>
        <dbReference type="ARBA" id="ARBA00022833"/>
    </source>
</evidence>
<evidence type="ECO:0000259" key="6">
    <source>
        <dbReference type="PROSITE" id="PS51203"/>
    </source>
</evidence>
<dbReference type="Pfam" id="PF04969">
    <property type="entry name" value="CS"/>
    <property type="match status" value="1"/>
</dbReference>
<dbReference type="GO" id="GO:0051082">
    <property type="term" value="F:unfolded protein binding"/>
    <property type="evidence" value="ECO:0007669"/>
    <property type="project" value="TreeGrafter"/>
</dbReference>
<dbReference type="InterPro" id="IPR007052">
    <property type="entry name" value="CS_dom"/>
</dbReference>
<dbReference type="InterPro" id="IPR037898">
    <property type="entry name" value="NudC_fam"/>
</dbReference>
<dbReference type="STRING" id="1157962.A0A250WWL7"/>
<dbReference type="GO" id="GO:0008270">
    <property type="term" value="F:zinc ion binding"/>
    <property type="evidence" value="ECO:0007669"/>
    <property type="project" value="UniProtKB-KW"/>
</dbReference>
<evidence type="ECO:0000259" key="5">
    <source>
        <dbReference type="PROSITE" id="PS50865"/>
    </source>
</evidence>
<dbReference type="PROSITE" id="PS01360">
    <property type="entry name" value="ZF_MYND_1"/>
    <property type="match status" value="1"/>
</dbReference>
<dbReference type="GO" id="GO:0005737">
    <property type="term" value="C:cytoplasm"/>
    <property type="evidence" value="ECO:0007669"/>
    <property type="project" value="TreeGrafter"/>
</dbReference>
<feature type="domain" description="MYND-type" evidence="5">
    <location>
        <begin position="9"/>
        <end position="46"/>
    </location>
</feature>
<dbReference type="PROSITE" id="PS50865">
    <property type="entry name" value="ZF_MYND_2"/>
    <property type="match status" value="1"/>
</dbReference>
<dbReference type="PANTHER" id="PTHR12356">
    <property type="entry name" value="NUCLEAR MOVEMENT PROTEIN NUDC"/>
    <property type="match status" value="1"/>
</dbReference>
<evidence type="ECO:0000313" key="7">
    <source>
        <dbReference type="EMBL" id="GAX75012.1"/>
    </source>
</evidence>
<dbReference type="CDD" id="cd06467">
    <property type="entry name" value="p23_NUDC_like"/>
    <property type="match status" value="1"/>
</dbReference>